<organism evidence="1 2">
    <name type="scientific">Melastoma candidum</name>
    <dbReference type="NCBI Taxonomy" id="119954"/>
    <lineage>
        <taxon>Eukaryota</taxon>
        <taxon>Viridiplantae</taxon>
        <taxon>Streptophyta</taxon>
        <taxon>Embryophyta</taxon>
        <taxon>Tracheophyta</taxon>
        <taxon>Spermatophyta</taxon>
        <taxon>Magnoliopsida</taxon>
        <taxon>eudicotyledons</taxon>
        <taxon>Gunneridae</taxon>
        <taxon>Pentapetalae</taxon>
        <taxon>rosids</taxon>
        <taxon>malvids</taxon>
        <taxon>Myrtales</taxon>
        <taxon>Melastomataceae</taxon>
        <taxon>Melastomatoideae</taxon>
        <taxon>Melastomateae</taxon>
        <taxon>Melastoma</taxon>
    </lineage>
</organism>
<comment type="caution">
    <text evidence="1">The sequence shown here is derived from an EMBL/GenBank/DDBJ whole genome shotgun (WGS) entry which is preliminary data.</text>
</comment>
<keyword evidence="2" id="KW-1185">Reference proteome</keyword>
<evidence type="ECO:0000313" key="1">
    <source>
        <dbReference type="EMBL" id="KAI4304628.1"/>
    </source>
</evidence>
<proteinExistence type="predicted"/>
<sequence>MQNMKLQERLQMDGKLSYTDFHHSITQNIENIPYGGSSDYERSPRIETDSNDDDEMVEYMSNLPAFLRKAENIPEKAFSVGVLDWGRLEKWQNSHKQMLPGHNRYSTSCSSSSSAFSPELSSNHSSRGRSCSPIQQRVNRPMRQSRLLASPKGGDPHLFDPLSDYREKSAHNGDVKRLQAVENVESKINEALSCNGSHLARAGVSGKDEKKAPESNLRSRSEMFQVPRCLLTEPEIAKKPKNAVNLVPRDILRQDVSVSMAIQLSNSPATAGKRCTEMSRRGRAENVRGVHGSNLHSEFDPRRLAQLNSRGSMDIVNLKSEGLHQSSPTRVPVSRPAVGTLQVRKPNAIAPALDPRLLRGSDFSAKTSSEKSRSSSPLRRLGHNLTKIVKSSSSTDGHSGTHYDSRRSSSDKAEAQAHQYASVGDRSNSAMRSRSSPLRRLLDPILKPKNPDSRNCSNMSRSYVLGDVVCRRAAGQAESENFQSAKKLDLAGYRTIHINEDLQWNKKFEPVAVQALLRVATKNGLPLLTFAVDNDSDILAATMKDSHSSGKEDPGWMYTFFTIQEVGKKNGHWITQGAKSKASNYVPNVIARMKVSDIELRTSQHIAELSSSLREFVLLGIDPAQQEQSTSNFEPHDELAAIVMKNPVAERLFQCHPSGVCNPYTGEHPNGRPSSCSRETKNTTVILPSGIHSLPSSGGPSSLIERWRSGGSCDCGGWDVGCKLQILSSNRRLLTKPSSAEASSSDDSFSLFSQGDTQEERPVFSLTPFKDNIYSVEFASSLSALQAFSVCIAVWDSRKLVGSSEASNMCEAQAHDVVPQPRSQPRALPVKYVAYPPHSLVGRA</sequence>
<dbReference type="EMBL" id="CM042891">
    <property type="protein sequence ID" value="KAI4304628.1"/>
    <property type="molecule type" value="Genomic_DNA"/>
</dbReference>
<name>A0ACB9L5F2_9MYRT</name>
<accession>A0ACB9L5F2</accession>
<gene>
    <name evidence="1" type="ORF">MLD38_040108</name>
</gene>
<evidence type="ECO:0000313" key="2">
    <source>
        <dbReference type="Proteomes" id="UP001057402"/>
    </source>
</evidence>
<reference evidence="2" key="1">
    <citation type="journal article" date="2023" name="Front. Plant Sci.">
        <title>Chromosomal-level genome assembly of Melastoma candidum provides insights into trichome evolution.</title>
        <authorList>
            <person name="Zhong Y."/>
            <person name="Wu W."/>
            <person name="Sun C."/>
            <person name="Zou P."/>
            <person name="Liu Y."/>
            <person name="Dai S."/>
            <person name="Zhou R."/>
        </authorList>
    </citation>
    <scope>NUCLEOTIDE SEQUENCE [LARGE SCALE GENOMIC DNA]</scope>
</reference>
<protein>
    <submittedName>
        <fullName evidence="1">Uncharacterized protein</fullName>
    </submittedName>
</protein>
<dbReference type="Proteomes" id="UP001057402">
    <property type="component" value="Chromosome 12"/>
</dbReference>